<dbReference type="AlphaFoldDB" id="A0AAD2A7E5"/>
<gene>
    <name evidence="5" type="ORF">FPE_LOCUS30213</name>
</gene>
<evidence type="ECO:0000256" key="3">
    <source>
        <dbReference type="SAM" id="MobiDB-lite"/>
    </source>
</evidence>
<dbReference type="PANTHER" id="PTHR42721">
    <property type="entry name" value="SUGAR HYDROLASE-RELATED"/>
    <property type="match status" value="1"/>
</dbReference>
<dbReference type="InterPro" id="IPR036962">
    <property type="entry name" value="Glyco_hydro_3_N_sf"/>
</dbReference>
<evidence type="ECO:0000259" key="4">
    <source>
        <dbReference type="Pfam" id="PF00933"/>
    </source>
</evidence>
<evidence type="ECO:0000256" key="2">
    <source>
        <dbReference type="ARBA" id="ARBA00022801"/>
    </source>
</evidence>
<dbReference type="EMBL" id="OU503054">
    <property type="protein sequence ID" value="CAI9782783.1"/>
    <property type="molecule type" value="Genomic_DNA"/>
</dbReference>
<sequence>MRQLSFTSPKHPFGGYYHRFDADSGRGQPNREDDQQVVIKTPPYFESLLQEVEEETPGEDPLHYTAYDVGNWKGVDRFHFDAKVTPQDLEDTFQPPFKSCVEEGHVSSVMCSYNRMNGIPTCADPNLLKGVIRGQWGLDGYVSSPSKIRAPLA</sequence>
<dbReference type="GO" id="GO:0046556">
    <property type="term" value="F:alpha-L-arabinofuranosidase activity"/>
    <property type="evidence" value="ECO:0007669"/>
    <property type="project" value="TreeGrafter"/>
</dbReference>
<dbReference type="GO" id="GO:0009044">
    <property type="term" value="F:xylan 1,4-beta-xylosidase activity"/>
    <property type="evidence" value="ECO:0007669"/>
    <property type="project" value="InterPro"/>
</dbReference>
<dbReference type="InterPro" id="IPR017853">
    <property type="entry name" value="GH"/>
</dbReference>
<dbReference type="GO" id="GO:0031222">
    <property type="term" value="P:arabinan catabolic process"/>
    <property type="evidence" value="ECO:0007669"/>
    <property type="project" value="TreeGrafter"/>
</dbReference>
<dbReference type="Proteomes" id="UP000834106">
    <property type="component" value="Chromosome 19"/>
</dbReference>
<dbReference type="Gene3D" id="3.20.20.300">
    <property type="entry name" value="Glycoside hydrolase, family 3, N-terminal domain"/>
    <property type="match status" value="1"/>
</dbReference>
<dbReference type="PANTHER" id="PTHR42721:SF3">
    <property type="entry name" value="BETA-D-XYLOSIDASE 5-RELATED"/>
    <property type="match status" value="1"/>
</dbReference>
<organism evidence="5 6">
    <name type="scientific">Fraxinus pennsylvanica</name>
    <dbReference type="NCBI Taxonomy" id="56036"/>
    <lineage>
        <taxon>Eukaryota</taxon>
        <taxon>Viridiplantae</taxon>
        <taxon>Streptophyta</taxon>
        <taxon>Embryophyta</taxon>
        <taxon>Tracheophyta</taxon>
        <taxon>Spermatophyta</taxon>
        <taxon>Magnoliopsida</taxon>
        <taxon>eudicotyledons</taxon>
        <taxon>Gunneridae</taxon>
        <taxon>Pentapetalae</taxon>
        <taxon>asterids</taxon>
        <taxon>lamiids</taxon>
        <taxon>Lamiales</taxon>
        <taxon>Oleaceae</taxon>
        <taxon>Oleeae</taxon>
        <taxon>Fraxinus</taxon>
    </lineage>
</organism>
<comment type="similarity">
    <text evidence="1">Belongs to the glycosyl hydrolase 3 family.</text>
</comment>
<evidence type="ECO:0000313" key="6">
    <source>
        <dbReference type="Proteomes" id="UP000834106"/>
    </source>
</evidence>
<dbReference type="InterPro" id="IPR044993">
    <property type="entry name" value="BXL"/>
</dbReference>
<dbReference type="Pfam" id="PF00933">
    <property type="entry name" value="Glyco_hydro_3"/>
    <property type="match status" value="1"/>
</dbReference>
<feature type="domain" description="Glycoside hydrolase family 3 N-terminal" evidence="4">
    <location>
        <begin position="83"/>
        <end position="144"/>
    </location>
</feature>
<reference evidence="5" key="1">
    <citation type="submission" date="2023-05" db="EMBL/GenBank/DDBJ databases">
        <authorList>
            <person name="Huff M."/>
        </authorList>
    </citation>
    <scope>NUCLEOTIDE SEQUENCE</scope>
</reference>
<dbReference type="InterPro" id="IPR001764">
    <property type="entry name" value="Glyco_hydro_3_N"/>
</dbReference>
<dbReference type="SUPFAM" id="SSF51445">
    <property type="entry name" value="(Trans)glycosidases"/>
    <property type="match status" value="1"/>
</dbReference>
<feature type="compositionally biased region" description="Basic and acidic residues" evidence="3">
    <location>
        <begin position="18"/>
        <end position="34"/>
    </location>
</feature>
<proteinExistence type="inferred from homology"/>
<keyword evidence="6" id="KW-1185">Reference proteome</keyword>
<keyword evidence="2" id="KW-0378">Hydrolase</keyword>
<evidence type="ECO:0000313" key="5">
    <source>
        <dbReference type="EMBL" id="CAI9782783.1"/>
    </source>
</evidence>
<dbReference type="GO" id="GO:0045493">
    <property type="term" value="P:xylan catabolic process"/>
    <property type="evidence" value="ECO:0007669"/>
    <property type="project" value="InterPro"/>
</dbReference>
<accession>A0AAD2A7E5</accession>
<feature type="region of interest" description="Disordered" evidence="3">
    <location>
        <begin position="15"/>
        <end position="37"/>
    </location>
</feature>
<protein>
    <recommendedName>
        <fullName evidence="4">Glycoside hydrolase family 3 N-terminal domain-containing protein</fullName>
    </recommendedName>
</protein>
<name>A0AAD2A7E5_9LAMI</name>
<evidence type="ECO:0000256" key="1">
    <source>
        <dbReference type="ARBA" id="ARBA00005336"/>
    </source>
</evidence>